<feature type="transmembrane region" description="Helical" evidence="5">
    <location>
        <begin position="373"/>
        <end position="397"/>
    </location>
</feature>
<dbReference type="SUPFAM" id="SSF144091">
    <property type="entry name" value="Rhomboid-like"/>
    <property type="match status" value="1"/>
</dbReference>
<dbReference type="GO" id="GO:0004252">
    <property type="term" value="F:serine-type endopeptidase activity"/>
    <property type="evidence" value="ECO:0007669"/>
    <property type="project" value="InterPro"/>
</dbReference>
<reference evidence="7" key="2">
    <citation type="submission" date="2006-05" db="EMBL/GenBank/DDBJ databases">
        <title>Sequencing of the draft genome and assembly of Desulfuromonas acetoxidans DSM 684.</title>
        <authorList>
            <consortium name="US DOE Joint Genome Institute (JGI-PGF)"/>
            <person name="Copeland A."/>
            <person name="Lucas S."/>
            <person name="Lapidus A."/>
            <person name="Barry K."/>
            <person name="Detter J.C."/>
            <person name="Glavina del Rio T."/>
            <person name="Hammon N."/>
            <person name="Israni S."/>
            <person name="Dalin E."/>
            <person name="Tice H."/>
            <person name="Bruce D."/>
            <person name="Pitluck S."/>
            <person name="Richardson P."/>
        </authorList>
    </citation>
    <scope>NUCLEOTIDE SEQUENCE [LARGE SCALE GENOMIC DNA]</scope>
    <source>
        <strain evidence="7">DSM 684</strain>
    </source>
</reference>
<dbReference type="InterPro" id="IPR011990">
    <property type="entry name" value="TPR-like_helical_dom_sf"/>
</dbReference>
<name>Q1JZ12_DESA6</name>
<evidence type="ECO:0000256" key="3">
    <source>
        <dbReference type="ARBA" id="ARBA00022989"/>
    </source>
</evidence>
<dbReference type="EMBL" id="AAEW02000010">
    <property type="protein sequence ID" value="EAT15482.1"/>
    <property type="molecule type" value="Genomic_DNA"/>
</dbReference>
<dbReference type="SUPFAM" id="SSF48452">
    <property type="entry name" value="TPR-like"/>
    <property type="match status" value="1"/>
</dbReference>
<dbReference type="OrthoDB" id="9813074at2"/>
<organism evidence="7 8">
    <name type="scientific">Desulfuromonas acetoxidans (strain DSM 684 / 11070)</name>
    <dbReference type="NCBI Taxonomy" id="281689"/>
    <lineage>
        <taxon>Bacteria</taxon>
        <taxon>Pseudomonadati</taxon>
        <taxon>Thermodesulfobacteriota</taxon>
        <taxon>Desulfuromonadia</taxon>
        <taxon>Desulfuromonadales</taxon>
        <taxon>Desulfuromonadaceae</taxon>
        <taxon>Desulfuromonas</taxon>
    </lineage>
</organism>
<evidence type="ECO:0000256" key="1">
    <source>
        <dbReference type="ARBA" id="ARBA00004141"/>
    </source>
</evidence>
<feature type="transmembrane region" description="Helical" evidence="5">
    <location>
        <begin position="341"/>
        <end position="361"/>
    </location>
</feature>
<protein>
    <submittedName>
        <fullName evidence="7">Rhomboid-like protein</fullName>
    </submittedName>
</protein>
<dbReference type="Pfam" id="PF01694">
    <property type="entry name" value="Rhomboid"/>
    <property type="match status" value="1"/>
</dbReference>
<evidence type="ECO:0000256" key="5">
    <source>
        <dbReference type="SAM" id="Phobius"/>
    </source>
</evidence>
<evidence type="ECO:0000256" key="4">
    <source>
        <dbReference type="ARBA" id="ARBA00023136"/>
    </source>
</evidence>
<feature type="transmembrane region" description="Helical" evidence="5">
    <location>
        <begin position="229"/>
        <end position="247"/>
    </location>
</feature>
<proteinExistence type="predicted"/>
<dbReference type="AlphaFoldDB" id="Q1JZ12"/>
<evidence type="ECO:0000259" key="6">
    <source>
        <dbReference type="Pfam" id="PF01694"/>
    </source>
</evidence>
<keyword evidence="8" id="KW-1185">Reference proteome</keyword>
<comment type="caution">
    <text evidence="7">The sequence shown here is derived from an EMBL/GenBank/DDBJ whole genome shotgun (WGS) entry which is preliminary data.</text>
</comment>
<sequence>MSDPLYNITFQGKLLYGYEQDEVRNNLAKLTKFDEQMLNRLFSGEKVVLKKELDLATAERYKEVLDKTGARCEVVLLCKKNNTPDETEKLLPEETHGTTCPKCGATGQAEESCARCGILFSKYRQRQEQIASGQGRPAPASHNEASYFDEHQEQLFILKAFAVIVGIICLQSFLSSFIGLFMLFFPVIFLFYVKMQATVEDRSATEVLAEHITFMPVMYTTGEKRKEDVAVVTYSLILVNILIFYLYEINTDPEFLVNNLLFLPLKPNAWNTPFSIFSYMFLHASGAHLWGNMLFLWAVGTVVEKRIGWKRYLAFYLLSGMSAAFVSLFIHLVFLNTPVHVLGASGAIAGIMGIYAVRCYFKSMVFPLPILGIFSLILPVSLKVRLNALVIIGLFFLADLSGGIGQLTGKASMIGHWTHIGGMLGGIGLATFFKLSRDAFKERHLEIGSTSVHGQKLGINTEAGEDSLRLVLKDNPQDVEALLLLAQLKSKYSATDEGAELYPKAISLLIKDNRLPEAATAFLDFYRIYLKGVAAKDLYRLAGYFNQHNELEHAGTCLELLCKDSTTPHPILEKSLYQYGRLLDIMGFPEAAAEYFQKVMDQFPESPFSEKLQYLKQNNSL</sequence>
<feature type="transmembrane region" description="Helical" evidence="5">
    <location>
        <begin position="276"/>
        <end position="300"/>
    </location>
</feature>
<keyword evidence="3 5" id="KW-1133">Transmembrane helix</keyword>
<dbReference type="InterPro" id="IPR022764">
    <property type="entry name" value="Peptidase_S54_rhomboid_dom"/>
</dbReference>
<gene>
    <name evidence="7" type="ORF">Dace_1344</name>
</gene>
<dbReference type="InterPro" id="IPR050925">
    <property type="entry name" value="Rhomboid_protease_S54"/>
</dbReference>
<dbReference type="Proteomes" id="UP000005695">
    <property type="component" value="Unassembled WGS sequence"/>
</dbReference>
<dbReference type="GO" id="GO:0016020">
    <property type="term" value="C:membrane"/>
    <property type="evidence" value="ECO:0007669"/>
    <property type="project" value="UniProtKB-SubCell"/>
</dbReference>
<feature type="transmembrane region" description="Helical" evidence="5">
    <location>
        <begin position="417"/>
        <end position="435"/>
    </location>
</feature>
<dbReference type="PANTHER" id="PTHR43731:SF26">
    <property type="entry name" value="RHOMBOID-LIKE PROTEIN 10, CHLOROPLASTIC"/>
    <property type="match status" value="1"/>
</dbReference>
<feature type="transmembrane region" description="Helical" evidence="5">
    <location>
        <begin position="312"/>
        <end position="335"/>
    </location>
</feature>
<evidence type="ECO:0000313" key="8">
    <source>
        <dbReference type="Proteomes" id="UP000005695"/>
    </source>
</evidence>
<feature type="transmembrane region" description="Helical" evidence="5">
    <location>
        <begin position="160"/>
        <end position="193"/>
    </location>
</feature>
<dbReference type="InterPro" id="IPR035952">
    <property type="entry name" value="Rhomboid-like_sf"/>
</dbReference>
<evidence type="ECO:0000256" key="2">
    <source>
        <dbReference type="ARBA" id="ARBA00022692"/>
    </source>
</evidence>
<dbReference type="RefSeq" id="WP_006000809.1">
    <property type="nucleotide sequence ID" value="NZ_AAEW02000010.1"/>
</dbReference>
<feature type="domain" description="Peptidase S54 rhomboid" evidence="6">
    <location>
        <begin position="274"/>
        <end position="432"/>
    </location>
</feature>
<keyword evidence="4 5" id="KW-0472">Membrane</keyword>
<accession>Q1JZ12</accession>
<dbReference type="Gene3D" id="1.25.40.10">
    <property type="entry name" value="Tetratricopeptide repeat domain"/>
    <property type="match status" value="1"/>
</dbReference>
<comment type="subcellular location">
    <subcellularLocation>
        <location evidence="1">Membrane</location>
        <topology evidence="1">Multi-pass membrane protein</topology>
    </subcellularLocation>
</comment>
<dbReference type="PANTHER" id="PTHR43731">
    <property type="entry name" value="RHOMBOID PROTEASE"/>
    <property type="match status" value="1"/>
</dbReference>
<keyword evidence="2 5" id="KW-0812">Transmembrane</keyword>
<reference evidence="7" key="1">
    <citation type="submission" date="2006-05" db="EMBL/GenBank/DDBJ databases">
        <title>Annotation of the draft genome assembly of Desulfuromonas acetoxidans DSM 684.</title>
        <authorList>
            <consortium name="US DOE Joint Genome Institute (JGI-ORNL)"/>
            <person name="Larimer F."/>
            <person name="Land M."/>
            <person name="Hauser L."/>
        </authorList>
    </citation>
    <scope>NUCLEOTIDE SEQUENCE [LARGE SCALE GENOMIC DNA]</scope>
    <source>
        <strain evidence="7">DSM 684</strain>
    </source>
</reference>
<evidence type="ECO:0000313" key="7">
    <source>
        <dbReference type="EMBL" id="EAT15482.1"/>
    </source>
</evidence>
<dbReference type="Gene3D" id="1.20.1540.10">
    <property type="entry name" value="Rhomboid-like"/>
    <property type="match status" value="1"/>
</dbReference>